<name>A0A0F9EU06_9ZZZZ</name>
<accession>A0A0F9EU06</accession>
<protein>
    <submittedName>
        <fullName evidence="1">Uncharacterized protein</fullName>
    </submittedName>
</protein>
<reference evidence="1" key="1">
    <citation type="journal article" date="2015" name="Nature">
        <title>Complex archaea that bridge the gap between prokaryotes and eukaryotes.</title>
        <authorList>
            <person name="Spang A."/>
            <person name="Saw J.H."/>
            <person name="Jorgensen S.L."/>
            <person name="Zaremba-Niedzwiedzka K."/>
            <person name="Martijn J."/>
            <person name="Lind A.E."/>
            <person name="van Eijk R."/>
            <person name="Schleper C."/>
            <person name="Guy L."/>
            <person name="Ettema T.J."/>
        </authorList>
    </citation>
    <scope>NUCLEOTIDE SEQUENCE</scope>
</reference>
<comment type="caution">
    <text evidence="1">The sequence shown here is derived from an EMBL/GenBank/DDBJ whole genome shotgun (WGS) entry which is preliminary data.</text>
</comment>
<organism evidence="1">
    <name type="scientific">marine sediment metagenome</name>
    <dbReference type="NCBI Taxonomy" id="412755"/>
    <lineage>
        <taxon>unclassified sequences</taxon>
        <taxon>metagenomes</taxon>
        <taxon>ecological metagenomes</taxon>
    </lineage>
</organism>
<dbReference type="EMBL" id="LAZR01023731">
    <property type="protein sequence ID" value="KKL77504.1"/>
    <property type="molecule type" value="Genomic_DNA"/>
</dbReference>
<gene>
    <name evidence="1" type="ORF">LCGC14_2034200</name>
</gene>
<evidence type="ECO:0000313" key="1">
    <source>
        <dbReference type="EMBL" id="KKL77504.1"/>
    </source>
</evidence>
<dbReference type="InterPro" id="IPR054194">
    <property type="entry name" value="DUF6899"/>
</dbReference>
<dbReference type="AlphaFoldDB" id="A0A0F9EU06"/>
<sequence>MPYIKPAYKGVYEKGIRSIREAFAGVGASDGELNYVLTSVALAWLNYHQPPHNYSLRSDVVKAFECAKLEFYERRVRPYEDEKIKENGDVY</sequence>
<dbReference type="Pfam" id="PF21840">
    <property type="entry name" value="DUF6899"/>
    <property type="match status" value="1"/>
</dbReference>
<proteinExistence type="predicted"/>